<evidence type="ECO:0000313" key="2">
    <source>
        <dbReference type="EMBL" id="GID52085.1"/>
    </source>
</evidence>
<proteinExistence type="predicted"/>
<protein>
    <recommendedName>
        <fullName evidence="4">Secreted protein</fullName>
    </recommendedName>
</protein>
<evidence type="ECO:0000256" key="1">
    <source>
        <dbReference type="SAM" id="Phobius"/>
    </source>
</evidence>
<reference evidence="2 3" key="1">
    <citation type="submission" date="2021-01" db="EMBL/GenBank/DDBJ databases">
        <title>Whole genome shotgun sequence of Actinoplanes couchii NBRC 106145.</title>
        <authorList>
            <person name="Komaki H."/>
            <person name="Tamura T."/>
        </authorList>
    </citation>
    <scope>NUCLEOTIDE SEQUENCE [LARGE SCALE GENOMIC DNA]</scope>
    <source>
        <strain evidence="2 3">NBRC 106145</strain>
    </source>
</reference>
<evidence type="ECO:0000313" key="3">
    <source>
        <dbReference type="Proteomes" id="UP000612282"/>
    </source>
</evidence>
<feature type="transmembrane region" description="Helical" evidence="1">
    <location>
        <begin position="12"/>
        <end position="33"/>
    </location>
</feature>
<comment type="caution">
    <text evidence="2">The sequence shown here is derived from an EMBL/GenBank/DDBJ whole genome shotgun (WGS) entry which is preliminary data.</text>
</comment>
<name>A0ABQ3X0M1_9ACTN</name>
<dbReference type="RefSeq" id="WP_203792904.1">
    <property type="nucleotide sequence ID" value="NZ_BAAAQE010000090.1"/>
</dbReference>
<keyword evidence="3" id="KW-1185">Reference proteome</keyword>
<keyword evidence="1" id="KW-1133">Transmembrane helix</keyword>
<organism evidence="2 3">
    <name type="scientific">Actinoplanes couchii</name>
    <dbReference type="NCBI Taxonomy" id="403638"/>
    <lineage>
        <taxon>Bacteria</taxon>
        <taxon>Bacillati</taxon>
        <taxon>Actinomycetota</taxon>
        <taxon>Actinomycetes</taxon>
        <taxon>Micromonosporales</taxon>
        <taxon>Micromonosporaceae</taxon>
        <taxon>Actinoplanes</taxon>
    </lineage>
</organism>
<keyword evidence="1" id="KW-0472">Membrane</keyword>
<keyword evidence="1" id="KW-0812">Transmembrane</keyword>
<sequence length="90" mass="9883">MTSSSDWTEVVGAVGMFALLITVIIVAAALLGARGRSRARQRRDSEYRELAERLVAGQESIAQQLVSANDQLAGLRTRIDRIETVLKQVE</sequence>
<gene>
    <name evidence="2" type="ORF">Aco03nite_004890</name>
</gene>
<evidence type="ECO:0008006" key="4">
    <source>
        <dbReference type="Google" id="ProtNLM"/>
    </source>
</evidence>
<accession>A0ABQ3X0M1</accession>
<dbReference type="EMBL" id="BOMG01000008">
    <property type="protein sequence ID" value="GID52085.1"/>
    <property type="molecule type" value="Genomic_DNA"/>
</dbReference>
<dbReference type="Proteomes" id="UP000612282">
    <property type="component" value="Unassembled WGS sequence"/>
</dbReference>